<gene>
    <name evidence="9" type="ORF">g.4931</name>
</gene>
<accession>A0A1B6CKY0</accession>
<evidence type="ECO:0000256" key="3">
    <source>
        <dbReference type="ARBA" id="ARBA00022679"/>
    </source>
</evidence>
<dbReference type="GO" id="GO:0031123">
    <property type="term" value="P:RNA 3'-end processing"/>
    <property type="evidence" value="ECO:0007669"/>
    <property type="project" value="TreeGrafter"/>
</dbReference>
<dbReference type="AlphaFoldDB" id="A0A1B6CKY0"/>
<keyword evidence="4" id="KW-0479">Metal-binding</keyword>
<dbReference type="Pfam" id="PF03828">
    <property type="entry name" value="PAP_assoc"/>
    <property type="match status" value="1"/>
</dbReference>
<dbReference type="InterPro" id="IPR002058">
    <property type="entry name" value="PAP_assoc"/>
</dbReference>
<dbReference type="InterPro" id="IPR043519">
    <property type="entry name" value="NT_sf"/>
</dbReference>
<sequence>MTWTRYFNILNFPCRCPLEKNHSNNSKKILYLRYLQFLFNYQPVRGYVHSGTKIEPDDHHKVINFDTMLKIRRDEARRSILVQVQSEQSCPDVHNYCLQFGQIKNLYFYSHQETSHFTLIEFPEASCVDKVLQECGHIDLSRVIPVRSPFLWFRSGMKNTSTNIRNNKSSVNCKKGKTKPRNNELIEWLMQAETISDQMLILYKSTCLDDLAIRLRFLTARQVEASITGLFPVNKCLLFGSSVNGFGILGCDLDLFINFDDSGQESYKKRLVFHTKSSLLNNRTQVQKHLEALADHFQLFHPGCTSVKRIFQAKVPIMKYRQELTGIDCDLSISSMTAIYMSELLYTFGNIDWRIRPLMFTIKKWAAEVKLTNPNPGRYITNFSISLLVIFYLQQIKILPSLDELIKKSGVDDKRLSDDGVNCTFLRDVTSFQRHPRDKDLSLEDLLQGFFEYYASFDFNMKAIALGCGGPLPKQDYAPLYIINPLERHLNVSKNVSAEETERLKIELRNAMWELELSSKSEENNREGVWGLMRLFQGNNYSKREKDLFSLTRKTVLLNSEMSAINKNEKLNSSIESQTNTTTLKGRRR</sequence>
<protein>
    <recommendedName>
        <fullName evidence="10">PAP-associated domain-containing protein</fullName>
    </recommendedName>
</protein>
<evidence type="ECO:0008006" key="10">
    <source>
        <dbReference type="Google" id="ProtNLM"/>
    </source>
</evidence>
<comment type="cofactor">
    <cofactor evidence="1">
        <name>Mn(2+)</name>
        <dbReference type="ChEBI" id="CHEBI:29035"/>
    </cofactor>
</comment>
<evidence type="ECO:0000256" key="1">
    <source>
        <dbReference type="ARBA" id="ARBA00001936"/>
    </source>
</evidence>
<dbReference type="Pfam" id="PF22600">
    <property type="entry name" value="MTPAP-like_central"/>
    <property type="match status" value="1"/>
</dbReference>
<dbReference type="Gene3D" id="3.30.460.10">
    <property type="entry name" value="Beta Polymerase, domain 2"/>
    <property type="match status" value="1"/>
</dbReference>
<proteinExistence type="predicted"/>
<evidence type="ECO:0000256" key="5">
    <source>
        <dbReference type="ARBA" id="ARBA00022842"/>
    </source>
</evidence>
<dbReference type="GO" id="GO:0046872">
    <property type="term" value="F:metal ion binding"/>
    <property type="evidence" value="ECO:0007669"/>
    <property type="project" value="UniProtKB-KW"/>
</dbReference>
<organism evidence="9">
    <name type="scientific">Clastoptera arizonana</name>
    <name type="common">Arizona spittle bug</name>
    <dbReference type="NCBI Taxonomy" id="38151"/>
    <lineage>
        <taxon>Eukaryota</taxon>
        <taxon>Metazoa</taxon>
        <taxon>Ecdysozoa</taxon>
        <taxon>Arthropoda</taxon>
        <taxon>Hexapoda</taxon>
        <taxon>Insecta</taxon>
        <taxon>Pterygota</taxon>
        <taxon>Neoptera</taxon>
        <taxon>Paraneoptera</taxon>
        <taxon>Hemiptera</taxon>
        <taxon>Auchenorrhyncha</taxon>
        <taxon>Cercopoidea</taxon>
        <taxon>Clastopteridae</taxon>
        <taxon>Clastoptera</taxon>
    </lineage>
</organism>
<dbReference type="EMBL" id="GEDC01023260">
    <property type="protein sequence ID" value="JAS14038.1"/>
    <property type="molecule type" value="Transcribed_RNA"/>
</dbReference>
<keyword evidence="3" id="KW-0808">Transferase</keyword>
<dbReference type="SUPFAM" id="SSF81301">
    <property type="entry name" value="Nucleotidyltransferase"/>
    <property type="match status" value="1"/>
</dbReference>
<dbReference type="PANTHER" id="PTHR12271:SF133">
    <property type="entry name" value="POLY(A) RNA POLYMERASE, MITOCHONDRIAL"/>
    <property type="match status" value="1"/>
</dbReference>
<comment type="cofactor">
    <cofactor evidence="2">
        <name>Mg(2+)</name>
        <dbReference type="ChEBI" id="CHEBI:18420"/>
    </cofactor>
</comment>
<dbReference type="PANTHER" id="PTHR12271">
    <property type="entry name" value="POLY A POLYMERASE CID PAP -RELATED"/>
    <property type="match status" value="1"/>
</dbReference>
<feature type="domain" description="PAP-associated" evidence="7">
    <location>
        <begin position="443"/>
        <end position="479"/>
    </location>
</feature>
<dbReference type="GO" id="GO:1990817">
    <property type="term" value="F:poly(A) RNA polymerase activity"/>
    <property type="evidence" value="ECO:0007669"/>
    <property type="project" value="TreeGrafter"/>
</dbReference>
<feature type="domain" description="Poly(A) RNA polymerase mitochondrial-like central palm" evidence="8">
    <location>
        <begin position="195"/>
        <end position="349"/>
    </location>
</feature>
<evidence type="ECO:0000256" key="4">
    <source>
        <dbReference type="ARBA" id="ARBA00022723"/>
    </source>
</evidence>
<evidence type="ECO:0000256" key="6">
    <source>
        <dbReference type="SAM" id="MobiDB-lite"/>
    </source>
</evidence>
<evidence type="ECO:0000259" key="7">
    <source>
        <dbReference type="Pfam" id="PF03828"/>
    </source>
</evidence>
<evidence type="ECO:0000313" key="9">
    <source>
        <dbReference type="EMBL" id="JAS14038.1"/>
    </source>
</evidence>
<evidence type="ECO:0000259" key="8">
    <source>
        <dbReference type="Pfam" id="PF22600"/>
    </source>
</evidence>
<reference evidence="9" key="1">
    <citation type="submission" date="2015-12" db="EMBL/GenBank/DDBJ databases">
        <title>De novo transcriptome assembly of four potential Pierce s Disease insect vectors from Arizona vineyards.</title>
        <authorList>
            <person name="Tassone E.E."/>
        </authorList>
    </citation>
    <scope>NUCLEOTIDE SEQUENCE</scope>
</reference>
<dbReference type="Gene3D" id="1.10.1410.10">
    <property type="match status" value="1"/>
</dbReference>
<keyword evidence="5" id="KW-0460">Magnesium</keyword>
<feature type="region of interest" description="Disordered" evidence="6">
    <location>
        <begin position="569"/>
        <end position="589"/>
    </location>
</feature>
<dbReference type="InterPro" id="IPR054708">
    <property type="entry name" value="MTPAP-like_central"/>
</dbReference>
<evidence type="ECO:0000256" key="2">
    <source>
        <dbReference type="ARBA" id="ARBA00001946"/>
    </source>
</evidence>
<name>A0A1B6CKY0_9HEMI</name>
<dbReference type="SUPFAM" id="SSF81631">
    <property type="entry name" value="PAP/OAS1 substrate-binding domain"/>
    <property type="match status" value="1"/>
</dbReference>
<dbReference type="CDD" id="cd05402">
    <property type="entry name" value="NT_PAP_TUTase"/>
    <property type="match status" value="1"/>
</dbReference>